<dbReference type="SMART" id="SM00355">
    <property type="entry name" value="ZnF_C2H2"/>
    <property type="match status" value="3"/>
</dbReference>
<sequence>MELNNQIQTPRSAQVSIDSPSQQKPELTAVVQQYLMSHNNHQRHHDHHLHEPNPMTAQHLPFIPNNNIPPSLTDVVNNVMNSMSMDDAADLLLNDPNVCTTSMNEQNLKINNTGVNSDNTITCAINAAIAVGLAQQQMQQQAQNNEEHVCCDCQEIFKNKVSFNLHRRQKHGDKPPPSAVTPAPSNNTLSPGISATNCSTTTQHFSSSNTSMVPTASSSSSSEIHCYNIGSSNLMSRSQAVMLKNESDANNSGNGDGGGKTFTCQYCGELYKSRQSFTRHKNRAHSFTSLLALPTLTPPQTAFAAGQLSTVRRKSALAGKTRTVRCGKCEGTVSNQSNLCAHLRDRHGEVAAIIETSKFPSMADFYAWKSEIEKRTKAVYLKRRKKEHGDSRKHYYYCRRSGCFESKASGIRARLSNKVGYHCTGFITACENMKSNEVQVEYCTFHYCQDEQASVVSSGRSGGGNSLVTLSPRKTPKQNFNVKTEHQDNHCVNNSLNSSVDMAPPTVTVIPIPLLAEIQQQQQQSSVNFLQKNLETGNHTQVAGQQQSTFDSQASLPGKELKVSSGLSTDQQQSQNVVPPLQQQQSSQPSPTTSTSTSQTQPTKLVAVSGPGGATAYISSVDVGTLYGYELVDQGKIVYHSGKYFLNVNVLKEKKKFIKSESNKQTYE</sequence>
<organism evidence="4 5">
    <name type="scientific">Romanomermis culicivorax</name>
    <name type="common">Nematode worm</name>
    <dbReference type="NCBI Taxonomy" id="13658"/>
    <lineage>
        <taxon>Eukaryota</taxon>
        <taxon>Metazoa</taxon>
        <taxon>Ecdysozoa</taxon>
        <taxon>Nematoda</taxon>
        <taxon>Enoplea</taxon>
        <taxon>Dorylaimia</taxon>
        <taxon>Mermithida</taxon>
        <taxon>Mermithoidea</taxon>
        <taxon>Mermithidae</taxon>
        <taxon>Romanomermis</taxon>
    </lineage>
</organism>
<feature type="compositionally biased region" description="Polar residues" evidence="2">
    <location>
        <begin position="538"/>
        <end position="555"/>
    </location>
</feature>
<protein>
    <submittedName>
        <fullName evidence="5">C2H2-type domain-containing protein</fullName>
    </submittedName>
</protein>
<feature type="compositionally biased region" description="Low complexity" evidence="2">
    <location>
        <begin position="571"/>
        <end position="603"/>
    </location>
</feature>
<name>A0A915L9T1_ROMCU</name>
<feature type="domain" description="C2H2-type" evidence="3">
    <location>
        <begin position="148"/>
        <end position="176"/>
    </location>
</feature>
<dbReference type="InterPro" id="IPR052797">
    <property type="entry name" value="RegFact_GeneExpr_CellDeath"/>
</dbReference>
<feature type="region of interest" description="Disordered" evidence="2">
    <location>
        <begin position="167"/>
        <end position="194"/>
    </location>
</feature>
<dbReference type="PANTHER" id="PTHR33936">
    <property type="entry name" value="PROTEIN CBG17840"/>
    <property type="match status" value="1"/>
</dbReference>
<dbReference type="InterPro" id="IPR013087">
    <property type="entry name" value="Znf_C2H2_type"/>
</dbReference>
<dbReference type="PANTHER" id="PTHR33936:SF24">
    <property type="entry name" value="C2H2-TYPE DOMAIN-CONTAINING PROTEIN"/>
    <property type="match status" value="1"/>
</dbReference>
<feature type="domain" description="C2H2-type" evidence="3">
    <location>
        <begin position="262"/>
        <end position="286"/>
    </location>
</feature>
<feature type="region of interest" description="Disordered" evidence="2">
    <location>
        <begin position="1"/>
        <end position="25"/>
    </location>
</feature>
<dbReference type="PROSITE" id="PS50157">
    <property type="entry name" value="ZINC_FINGER_C2H2_2"/>
    <property type="match status" value="2"/>
</dbReference>
<dbReference type="AlphaFoldDB" id="A0A915L9T1"/>
<feature type="region of interest" description="Disordered" evidence="2">
    <location>
        <begin position="538"/>
        <end position="608"/>
    </location>
</feature>
<reference evidence="5" key="1">
    <citation type="submission" date="2022-11" db="UniProtKB">
        <authorList>
            <consortium name="WormBaseParasite"/>
        </authorList>
    </citation>
    <scope>IDENTIFICATION</scope>
</reference>
<dbReference type="PROSITE" id="PS00028">
    <property type="entry name" value="ZINC_FINGER_C2H2_1"/>
    <property type="match status" value="3"/>
</dbReference>
<evidence type="ECO:0000256" key="2">
    <source>
        <dbReference type="SAM" id="MobiDB-lite"/>
    </source>
</evidence>
<evidence type="ECO:0000259" key="3">
    <source>
        <dbReference type="PROSITE" id="PS50157"/>
    </source>
</evidence>
<evidence type="ECO:0000256" key="1">
    <source>
        <dbReference type="PROSITE-ProRule" id="PRU00042"/>
    </source>
</evidence>
<dbReference type="Proteomes" id="UP000887565">
    <property type="component" value="Unplaced"/>
</dbReference>
<keyword evidence="1" id="KW-0479">Metal-binding</keyword>
<evidence type="ECO:0000313" key="5">
    <source>
        <dbReference type="WBParaSite" id="nRc.2.0.1.t47814-RA"/>
    </source>
</evidence>
<keyword evidence="1" id="KW-0862">Zinc</keyword>
<proteinExistence type="predicted"/>
<feature type="compositionally biased region" description="Polar residues" evidence="2">
    <location>
        <begin position="183"/>
        <end position="194"/>
    </location>
</feature>
<dbReference type="WBParaSite" id="nRc.2.0.1.t47814-RA">
    <property type="protein sequence ID" value="nRc.2.0.1.t47814-RA"/>
    <property type="gene ID" value="nRc.2.0.1.g47814"/>
</dbReference>
<dbReference type="GO" id="GO:0008270">
    <property type="term" value="F:zinc ion binding"/>
    <property type="evidence" value="ECO:0007669"/>
    <property type="project" value="UniProtKB-KW"/>
</dbReference>
<evidence type="ECO:0000313" key="4">
    <source>
        <dbReference type="Proteomes" id="UP000887565"/>
    </source>
</evidence>
<accession>A0A915L9T1</accession>
<keyword evidence="4" id="KW-1185">Reference proteome</keyword>
<keyword evidence="1" id="KW-0863">Zinc-finger</keyword>
<dbReference type="Gene3D" id="3.30.160.60">
    <property type="entry name" value="Classic Zinc Finger"/>
    <property type="match status" value="1"/>
</dbReference>